<evidence type="ECO:0000313" key="2">
    <source>
        <dbReference type="Proteomes" id="UP000740926"/>
    </source>
</evidence>
<reference evidence="1 2" key="1">
    <citation type="journal article" date="2020" name="Microb. Genom.">
        <title>Genetic diversity of clinical and environmental Mucorales isolates obtained from an investigation of mucormycosis cases among solid organ transplant recipients.</title>
        <authorList>
            <person name="Nguyen M.H."/>
            <person name="Kaul D."/>
            <person name="Muto C."/>
            <person name="Cheng S.J."/>
            <person name="Richter R.A."/>
            <person name="Bruno V.M."/>
            <person name="Liu G."/>
            <person name="Beyhan S."/>
            <person name="Sundermann A.J."/>
            <person name="Mounaud S."/>
            <person name="Pasculle A.W."/>
            <person name="Nierman W.C."/>
            <person name="Driscoll E."/>
            <person name="Cumbie R."/>
            <person name="Clancy C.J."/>
            <person name="Dupont C.L."/>
        </authorList>
    </citation>
    <scope>NUCLEOTIDE SEQUENCE [LARGE SCALE GENOMIC DNA]</scope>
    <source>
        <strain evidence="1 2">GL24</strain>
    </source>
</reference>
<dbReference type="Proteomes" id="UP000740926">
    <property type="component" value="Unassembled WGS sequence"/>
</dbReference>
<proteinExistence type="predicted"/>
<accession>A0A9P7C050</accession>
<gene>
    <name evidence="1" type="ORF">G6F50_017164</name>
</gene>
<name>A0A9P7C050_9FUNG</name>
<dbReference type="AlphaFoldDB" id="A0A9P7C050"/>
<sequence length="136" mass="14823">MDDGQLAQRLGGGGQRRDQVAVELDHRQLRMHAQQRQRDRALARTDFDQAVAVFRIDRHHDLVDVVAIGQEMLAKLLLGRGGEHRAGGGMRGIHALSVRCRASCAHSVVAACRLEGSAMPRPARSSAVPWSTATRG</sequence>
<organism evidence="1 2">
    <name type="scientific">Rhizopus delemar</name>
    <dbReference type="NCBI Taxonomy" id="936053"/>
    <lineage>
        <taxon>Eukaryota</taxon>
        <taxon>Fungi</taxon>
        <taxon>Fungi incertae sedis</taxon>
        <taxon>Mucoromycota</taxon>
        <taxon>Mucoromycotina</taxon>
        <taxon>Mucoromycetes</taxon>
        <taxon>Mucorales</taxon>
        <taxon>Mucorineae</taxon>
        <taxon>Rhizopodaceae</taxon>
        <taxon>Rhizopus</taxon>
    </lineage>
</organism>
<evidence type="ECO:0000313" key="1">
    <source>
        <dbReference type="EMBL" id="KAG1530666.1"/>
    </source>
</evidence>
<keyword evidence="2" id="KW-1185">Reference proteome</keyword>
<comment type="caution">
    <text evidence="1">The sequence shown here is derived from an EMBL/GenBank/DDBJ whole genome shotgun (WGS) entry which is preliminary data.</text>
</comment>
<protein>
    <submittedName>
        <fullName evidence="1">Uncharacterized protein</fullName>
    </submittedName>
</protein>
<dbReference type="EMBL" id="JAANIU010012052">
    <property type="protein sequence ID" value="KAG1530666.1"/>
    <property type="molecule type" value="Genomic_DNA"/>
</dbReference>